<feature type="domain" description="GGDEF" evidence="7">
    <location>
        <begin position="597"/>
        <end position="736"/>
    </location>
</feature>
<dbReference type="NCBIfam" id="TIGR00229">
    <property type="entry name" value="sensory_box"/>
    <property type="match status" value="2"/>
</dbReference>
<dbReference type="EC" id="3.1.4.52" evidence="1"/>
<evidence type="ECO:0000259" key="5">
    <source>
        <dbReference type="PROSITE" id="PS50113"/>
    </source>
</evidence>
<dbReference type="PROSITE" id="PS50113">
    <property type="entry name" value="PAC"/>
    <property type="match status" value="1"/>
</dbReference>
<dbReference type="InterPro" id="IPR035919">
    <property type="entry name" value="EAL_sf"/>
</dbReference>
<dbReference type="InterPro" id="IPR000700">
    <property type="entry name" value="PAS-assoc_C"/>
</dbReference>
<dbReference type="SUPFAM" id="SSF141868">
    <property type="entry name" value="EAL domain-like"/>
    <property type="match status" value="1"/>
</dbReference>
<dbReference type="AlphaFoldDB" id="A0A1H3NRF1"/>
<dbReference type="InterPro" id="IPR000014">
    <property type="entry name" value="PAS"/>
</dbReference>
<proteinExistence type="predicted"/>
<dbReference type="FunFam" id="3.20.20.450:FF:000001">
    <property type="entry name" value="Cyclic di-GMP phosphodiesterase yahA"/>
    <property type="match status" value="1"/>
</dbReference>
<dbReference type="InterPro" id="IPR052155">
    <property type="entry name" value="Biofilm_reg_signaling"/>
</dbReference>
<dbReference type="SUPFAM" id="SSF55073">
    <property type="entry name" value="Nucleotide cyclase"/>
    <property type="match status" value="1"/>
</dbReference>
<dbReference type="Pfam" id="PF00563">
    <property type="entry name" value="EAL"/>
    <property type="match status" value="1"/>
</dbReference>
<dbReference type="Gene3D" id="3.30.70.270">
    <property type="match status" value="1"/>
</dbReference>
<dbReference type="PROSITE" id="PS50887">
    <property type="entry name" value="GGDEF"/>
    <property type="match status" value="1"/>
</dbReference>
<evidence type="ECO:0000259" key="6">
    <source>
        <dbReference type="PROSITE" id="PS50883"/>
    </source>
</evidence>
<organism evidence="8 9">
    <name type="scientific">Acinetobacter kyonggiensis</name>
    <dbReference type="NCBI Taxonomy" id="595670"/>
    <lineage>
        <taxon>Bacteria</taxon>
        <taxon>Pseudomonadati</taxon>
        <taxon>Pseudomonadota</taxon>
        <taxon>Gammaproteobacteria</taxon>
        <taxon>Moraxellales</taxon>
        <taxon>Moraxellaceae</taxon>
        <taxon>Acinetobacter</taxon>
    </lineage>
</organism>
<keyword evidence="2" id="KW-0973">c-di-GMP</keyword>
<keyword evidence="3" id="KW-0812">Transmembrane</keyword>
<dbReference type="CDD" id="cd12914">
    <property type="entry name" value="PDC1_DGC_like"/>
    <property type="match status" value="1"/>
</dbReference>
<dbReference type="InterPro" id="IPR001610">
    <property type="entry name" value="PAC"/>
</dbReference>
<keyword evidence="3" id="KW-1133">Transmembrane helix</keyword>
<dbReference type="Gene3D" id="3.20.20.450">
    <property type="entry name" value="EAL domain"/>
    <property type="match status" value="1"/>
</dbReference>
<dbReference type="CDD" id="cd01949">
    <property type="entry name" value="GGDEF"/>
    <property type="match status" value="1"/>
</dbReference>
<dbReference type="InterPro" id="IPR001633">
    <property type="entry name" value="EAL_dom"/>
</dbReference>
<keyword evidence="9" id="KW-1185">Reference proteome</keyword>
<evidence type="ECO:0000313" key="9">
    <source>
        <dbReference type="Proteomes" id="UP000199035"/>
    </source>
</evidence>
<dbReference type="STRING" id="595670.SAMN05421643_1601"/>
<dbReference type="EMBL" id="FNPK01000060">
    <property type="protein sequence ID" value="SDY91333.1"/>
    <property type="molecule type" value="Genomic_DNA"/>
</dbReference>
<dbReference type="InterPro" id="IPR029787">
    <property type="entry name" value="Nucleotide_cyclase"/>
</dbReference>
<dbReference type="CDD" id="cd00130">
    <property type="entry name" value="PAS"/>
    <property type="match status" value="2"/>
</dbReference>
<dbReference type="GO" id="GO:0071111">
    <property type="term" value="F:cyclic-guanylate-specific phosphodiesterase activity"/>
    <property type="evidence" value="ECO:0007669"/>
    <property type="project" value="UniProtKB-EC"/>
</dbReference>
<reference evidence="9" key="1">
    <citation type="submission" date="2016-10" db="EMBL/GenBank/DDBJ databases">
        <authorList>
            <person name="Varghese N."/>
            <person name="Submissions S."/>
        </authorList>
    </citation>
    <scope>NUCLEOTIDE SEQUENCE [LARGE SCALE GENOMIC DNA]</scope>
    <source>
        <strain evidence="9">ANC 5109</strain>
    </source>
</reference>
<dbReference type="PROSITE" id="PS50883">
    <property type="entry name" value="EAL"/>
    <property type="match status" value="1"/>
</dbReference>
<evidence type="ECO:0000259" key="7">
    <source>
        <dbReference type="PROSITE" id="PS50887"/>
    </source>
</evidence>
<dbReference type="Pfam" id="PF00990">
    <property type="entry name" value="GGDEF"/>
    <property type="match status" value="1"/>
</dbReference>
<feature type="domain" description="PAS" evidence="4">
    <location>
        <begin position="326"/>
        <end position="368"/>
    </location>
</feature>
<dbReference type="SUPFAM" id="SSF55785">
    <property type="entry name" value="PYP-like sensor domain (PAS domain)"/>
    <property type="match status" value="2"/>
</dbReference>
<feature type="domain" description="PAC" evidence="5">
    <location>
        <begin position="513"/>
        <end position="565"/>
    </location>
</feature>
<evidence type="ECO:0000259" key="4">
    <source>
        <dbReference type="PROSITE" id="PS50112"/>
    </source>
</evidence>
<dbReference type="CDD" id="cd12915">
    <property type="entry name" value="PDC2_DGC_like"/>
    <property type="match status" value="1"/>
</dbReference>
<feature type="domain" description="PAS" evidence="4">
    <location>
        <begin position="438"/>
        <end position="486"/>
    </location>
</feature>
<dbReference type="Gene3D" id="3.30.450.20">
    <property type="entry name" value="PAS domain"/>
    <property type="match status" value="4"/>
</dbReference>
<dbReference type="SMART" id="SM00086">
    <property type="entry name" value="PAC"/>
    <property type="match status" value="2"/>
</dbReference>
<evidence type="ECO:0000256" key="1">
    <source>
        <dbReference type="ARBA" id="ARBA00012282"/>
    </source>
</evidence>
<dbReference type="SMART" id="SM00052">
    <property type="entry name" value="EAL"/>
    <property type="match status" value="1"/>
</dbReference>
<dbReference type="PROSITE" id="PS50112">
    <property type="entry name" value="PAS"/>
    <property type="match status" value="2"/>
</dbReference>
<evidence type="ECO:0000256" key="2">
    <source>
        <dbReference type="ARBA" id="ARBA00022636"/>
    </source>
</evidence>
<dbReference type="InterPro" id="IPR043128">
    <property type="entry name" value="Rev_trsase/Diguanyl_cyclase"/>
</dbReference>
<dbReference type="PANTHER" id="PTHR44757:SF2">
    <property type="entry name" value="BIOFILM ARCHITECTURE MAINTENANCE PROTEIN MBAA"/>
    <property type="match status" value="1"/>
</dbReference>
<gene>
    <name evidence="8" type="ORF">SAMN05421643_1601</name>
</gene>
<dbReference type="InterPro" id="IPR000160">
    <property type="entry name" value="GGDEF_dom"/>
</dbReference>
<evidence type="ECO:0000256" key="3">
    <source>
        <dbReference type="SAM" id="Phobius"/>
    </source>
</evidence>
<evidence type="ECO:0000313" key="8">
    <source>
        <dbReference type="EMBL" id="SDY91333.1"/>
    </source>
</evidence>
<dbReference type="NCBIfam" id="TIGR00254">
    <property type="entry name" value="GGDEF"/>
    <property type="match status" value="1"/>
</dbReference>
<sequence length="1023" mass="115401">MLHKNRSVFILLVLTVVIMNMFMISLLAYTLHTSREREEAQARTGVENLTSLLEESVSSSSQEIDLSLYTLQTYIEKELGDKKQINDREISLFIQKQKDWIGSVTRIHITDAKGQVQFADHDIGGQTSNYANYSFFKEAQQKNTDQLFVTKLIRDPNGQGWVNLLARRYNQPDGAFAGMIVAALPASYFNHLIAELDVGPKGVVVVQDLDMRVIARNPMLKTPNGQVGFVGGPPELSQLVRSGAHGTIYTRQTTDHIPRIGHVHKISSMPVFVVVAFAEEDYLAQWYEDVIKAVLLGLLFIAVTTIAGWLLWQQIRANMFTNRCSRMLLRNAQDGIHVLDREGKLLQGSDSFFRMIGSTPQAALGKTLCYWDNGYNKAELQELINRGISTPGGICFETCYRNAQGECYPVEVSSVLVHLDDDEVFFCSARDITERKKAEENLRIAATAFDSQVGMLITDPHLVILRTNHAFTEITGYSEQELIGHTPKILQSGLHDKNFYSGMWNDIRTTGSWQGEIWNKRKNGELYPQHILIAAVRDEHGQTTHYVATLTDISAYKAAEEKVHLLAFYDSLTKLPNRSLFLEHLEQSMRDTKNKKQLGAVLLIDLDNFKAINDTAGHETGDYLLQQVATRLLECVEANQMVARLGSDEFVVLLDHLGSSEMEAIPQLEKTAKYILQTLTQPYFLADSEYHNSASIGISLFGIEACENIQDPIKRADMALSDAKNYGRNTYRFFDPEIQSQVQERAEIDTGLRQALEKNQLVLYYQPQVNGAQQVTGVEALLRWLHPVKGMISPARFIPVAEENGFIITLGQWVLESACQQLSDWAKYPQTAHLSMAVNVSASQFARDEFVQDVLDVLERTQAPAHLLKLELTESALVMRVEDIIEKMTILKRYGIMFSLDDFGTGYSSLTYLQRIPIDQLKIDQGFVRNIVISANDAEIAKMIIVLAKTLGISVLAEGVETEAQREVLEKQGCYHYQGYLFGKPMPIDELKQYLCSQQTLHKNLIRSSFRQSQNLKLAKRSL</sequence>
<dbReference type="SMART" id="SM00267">
    <property type="entry name" value="GGDEF"/>
    <property type="match status" value="1"/>
</dbReference>
<keyword evidence="3" id="KW-0472">Membrane</keyword>
<dbReference type="InterPro" id="IPR035965">
    <property type="entry name" value="PAS-like_dom_sf"/>
</dbReference>
<dbReference type="Proteomes" id="UP000199035">
    <property type="component" value="Unassembled WGS sequence"/>
</dbReference>
<feature type="domain" description="EAL" evidence="6">
    <location>
        <begin position="745"/>
        <end position="999"/>
    </location>
</feature>
<name>A0A1H3NRF1_9GAMM</name>
<feature type="transmembrane region" description="Helical" evidence="3">
    <location>
        <begin position="293"/>
        <end position="312"/>
    </location>
</feature>
<dbReference type="SMART" id="SM00091">
    <property type="entry name" value="PAS"/>
    <property type="match status" value="2"/>
</dbReference>
<dbReference type="CDD" id="cd01948">
    <property type="entry name" value="EAL"/>
    <property type="match status" value="1"/>
</dbReference>
<dbReference type="Pfam" id="PF13426">
    <property type="entry name" value="PAS_9"/>
    <property type="match status" value="2"/>
</dbReference>
<dbReference type="PANTHER" id="PTHR44757">
    <property type="entry name" value="DIGUANYLATE CYCLASE DGCP"/>
    <property type="match status" value="1"/>
</dbReference>
<accession>A0A1H3NRF1</accession>
<protein>
    <recommendedName>
        <fullName evidence="1">cyclic-guanylate-specific phosphodiesterase</fullName>
        <ecNumber evidence="1">3.1.4.52</ecNumber>
    </recommendedName>
</protein>
<feature type="transmembrane region" description="Helical" evidence="3">
    <location>
        <begin position="6"/>
        <end position="29"/>
    </location>
</feature>